<gene>
    <name evidence="1" type="ORF">HAX54_039905</name>
</gene>
<proteinExistence type="predicted"/>
<dbReference type="EMBL" id="JACEIK010005572">
    <property type="protein sequence ID" value="MCE0481823.1"/>
    <property type="molecule type" value="Genomic_DNA"/>
</dbReference>
<evidence type="ECO:0000313" key="2">
    <source>
        <dbReference type="Proteomes" id="UP000823775"/>
    </source>
</evidence>
<protein>
    <submittedName>
        <fullName evidence="1">Uncharacterized protein</fullName>
    </submittedName>
</protein>
<accession>A0ABS8VQN1</accession>
<evidence type="ECO:0000313" key="1">
    <source>
        <dbReference type="EMBL" id="MCE0481823.1"/>
    </source>
</evidence>
<comment type="caution">
    <text evidence="1">The sequence shown here is derived from an EMBL/GenBank/DDBJ whole genome shotgun (WGS) entry which is preliminary data.</text>
</comment>
<organism evidence="1 2">
    <name type="scientific">Datura stramonium</name>
    <name type="common">Jimsonweed</name>
    <name type="synonym">Common thornapple</name>
    <dbReference type="NCBI Taxonomy" id="4076"/>
    <lineage>
        <taxon>Eukaryota</taxon>
        <taxon>Viridiplantae</taxon>
        <taxon>Streptophyta</taxon>
        <taxon>Embryophyta</taxon>
        <taxon>Tracheophyta</taxon>
        <taxon>Spermatophyta</taxon>
        <taxon>Magnoliopsida</taxon>
        <taxon>eudicotyledons</taxon>
        <taxon>Gunneridae</taxon>
        <taxon>Pentapetalae</taxon>
        <taxon>asterids</taxon>
        <taxon>lamiids</taxon>
        <taxon>Solanales</taxon>
        <taxon>Solanaceae</taxon>
        <taxon>Solanoideae</taxon>
        <taxon>Datureae</taxon>
        <taxon>Datura</taxon>
    </lineage>
</organism>
<sequence length="51" mass="5524">MSAMRIEVKEGRGFIGRSCMPSVCPDGRAGDQCWGGDHIHHEEGPIASRAQ</sequence>
<reference evidence="1 2" key="1">
    <citation type="journal article" date="2021" name="BMC Genomics">
        <title>Datura genome reveals duplications of psychoactive alkaloid biosynthetic genes and high mutation rate following tissue culture.</title>
        <authorList>
            <person name="Rajewski A."/>
            <person name="Carter-House D."/>
            <person name="Stajich J."/>
            <person name="Litt A."/>
        </authorList>
    </citation>
    <scope>NUCLEOTIDE SEQUENCE [LARGE SCALE GENOMIC DNA]</scope>
    <source>
        <strain evidence="1">AR-01</strain>
    </source>
</reference>
<dbReference type="Proteomes" id="UP000823775">
    <property type="component" value="Unassembled WGS sequence"/>
</dbReference>
<keyword evidence="2" id="KW-1185">Reference proteome</keyword>
<feature type="non-terminal residue" evidence="1">
    <location>
        <position position="51"/>
    </location>
</feature>
<name>A0ABS8VQN1_DATST</name>